<evidence type="ECO:0000313" key="7">
    <source>
        <dbReference type="EMBL" id="EAP87114.1"/>
    </source>
</evidence>
<dbReference type="GeneID" id="89451838"/>
<protein>
    <submittedName>
        <fullName evidence="7">Putative membrane protein</fullName>
    </submittedName>
</protein>
<dbReference type="InterPro" id="IPR003807">
    <property type="entry name" value="DUF202"/>
</dbReference>
<gene>
    <name evidence="7" type="ordered locus">CA2559_00125</name>
</gene>
<dbReference type="RefSeq" id="WP_013185796.1">
    <property type="nucleotide sequence ID" value="NC_014230.1"/>
</dbReference>
<dbReference type="KEGG" id="cat:CA2559_00125"/>
<evidence type="ECO:0000256" key="5">
    <source>
        <dbReference type="SAM" id="Phobius"/>
    </source>
</evidence>
<reference evidence="7 8" key="1">
    <citation type="journal article" date="2010" name="J. Bacteriol.">
        <title>The complete genome sequence of Croceibacter atlanticus HTCC2559T.</title>
        <authorList>
            <person name="Oh H.M."/>
            <person name="Kang I."/>
            <person name="Ferriera S."/>
            <person name="Giovannoni S.J."/>
            <person name="Cho J.C."/>
        </authorList>
    </citation>
    <scope>NUCLEOTIDE SEQUENCE [LARGE SCALE GENOMIC DNA]</scope>
    <source>
        <strain evidence="8">ATCC BAA-628 / HTCC2559 / KCTC 12090</strain>
    </source>
</reference>
<keyword evidence="4 5" id="KW-0472">Membrane</keyword>
<dbReference type="OrthoDB" id="965828at2"/>
<dbReference type="Pfam" id="PF02656">
    <property type="entry name" value="DUF202"/>
    <property type="match status" value="1"/>
</dbReference>
<comment type="subcellular location">
    <subcellularLocation>
        <location evidence="1">Endomembrane system</location>
        <topology evidence="1">Multi-pass membrane protein</topology>
    </subcellularLocation>
</comment>
<evidence type="ECO:0000256" key="1">
    <source>
        <dbReference type="ARBA" id="ARBA00004127"/>
    </source>
</evidence>
<keyword evidence="2 5" id="KW-0812">Transmembrane</keyword>
<accession>A3U4E7</accession>
<dbReference type="AlphaFoldDB" id="A3U4E7"/>
<feature type="transmembrane region" description="Helical" evidence="5">
    <location>
        <begin position="63"/>
        <end position="83"/>
    </location>
</feature>
<organism evidence="7 8">
    <name type="scientific">Croceibacter atlanticus (strain ATCC BAA-628 / JCM 21780 / CIP 108009 / IAM 15332 / KCTC 12090 / HTCC2559)</name>
    <dbReference type="NCBI Taxonomy" id="216432"/>
    <lineage>
        <taxon>Bacteria</taxon>
        <taxon>Pseudomonadati</taxon>
        <taxon>Bacteroidota</taxon>
        <taxon>Flavobacteriia</taxon>
        <taxon>Flavobacteriales</taxon>
        <taxon>Flavobacteriaceae</taxon>
        <taxon>Croceibacter</taxon>
    </lineage>
</organism>
<dbReference type="Proteomes" id="UP000002297">
    <property type="component" value="Chromosome"/>
</dbReference>
<evidence type="ECO:0000259" key="6">
    <source>
        <dbReference type="Pfam" id="PF02656"/>
    </source>
</evidence>
<dbReference type="GO" id="GO:0012505">
    <property type="term" value="C:endomembrane system"/>
    <property type="evidence" value="ECO:0007669"/>
    <property type="project" value="UniProtKB-SubCell"/>
</dbReference>
<feature type="domain" description="DUF202" evidence="6">
    <location>
        <begin position="24"/>
        <end position="85"/>
    </location>
</feature>
<name>A3U4E7_CROAH</name>
<evidence type="ECO:0000313" key="8">
    <source>
        <dbReference type="Proteomes" id="UP000002297"/>
    </source>
</evidence>
<evidence type="ECO:0000256" key="3">
    <source>
        <dbReference type="ARBA" id="ARBA00022989"/>
    </source>
</evidence>
<sequence length="116" mass="13326">MKLKNPFRTSPVPANTREILALERTRLANERTLLAYIRSSLYLLIGGIAVLQLKDFSTLHSVGYLALVSCVIFLTIGISRFLLLKRKLFKWKKILGEELLEESLNEKEHPKEISEE</sequence>
<keyword evidence="3 5" id="KW-1133">Transmembrane helix</keyword>
<feature type="transmembrane region" description="Helical" evidence="5">
    <location>
        <begin position="33"/>
        <end position="51"/>
    </location>
</feature>
<keyword evidence="8" id="KW-1185">Reference proteome</keyword>
<dbReference type="STRING" id="216432.CA2559_00125"/>
<dbReference type="HOGENOM" id="CLU_2092727_0_0_10"/>
<evidence type="ECO:0000256" key="2">
    <source>
        <dbReference type="ARBA" id="ARBA00022692"/>
    </source>
</evidence>
<proteinExistence type="predicted"/>
<dbReference type="eggNOG" id="COG2149">
    <property type="taxonomic scope" value="Bacteria"/>
</dbReference>
<evidence type="ECO:0000256" key="4">
    <source>
        <dbReference type="ARBA" id="ARBA00023136"/>
    </source>
</evidence>
<dbReference type="EMBL" id="CP002046">
    <property type="protein sequence ID" value="EAP87114.1"/>
    <property type="molecule type" value="Genomic_DNA"/>
</dbReference>